<protein>
    <submittedName>
        <fullName evidence="1">Uncharacterized protein</fullName>
    </submittedName>
</protein>
<evidence type="ECO:0000313" key="1">
    <source>
        <dbReference type="EMBL" id="CAD9041886.1"/>
    </source>
</evidence>
<accession>A0A7S1NW02</accession>
<reference evidence="1" key="1">
    <citation type="submission" date="2021-01" db="EMBL/GenBank/DDBJ databases">
        <authorList>
            <person name="Corre E."/>
            <person name="Pelletier E."/>
            <person name="Niang G."/>
            <person name="Scheremetjew M."/>
            <person name="Finn R."/>
            <person name="Kale V."/>
            <person name="Holt S."/>
            <person name="Cochrane G."/>
            <person name="Meng A."/>
            <person name="Brown T."/>
            <person name="Cohen L."/>
        </authorList>
    </citation>
    <scope>NUCLEOTIDE SEQUENCE</scope>
    <source>
        <strain evidence="1">NIES-381</strain>
    </source>
</reference>
<dbReference type="EMBL" id="HBGA01145096">
    <property type="protein sequence ID" value="CAD9041886.1"/>
    <property type="molecule type" value="Transcribed_RNA"/>
</dbReference>
<gene>
    <name evidence="1" type="ORF">EGYM00392_LOCUS53063</name>
</gene>
<proteinExistence type="predicted"/>
<sequence>MHYVQYASLFNLFNRYSQSRYSTYAGYLSSRKIWPCGWHYWCGVQSLGYKFSSVTQQQLHVRPKDTHKTALIFFAGFLLAKFGVIQAGFFGGGAQGPQQAALRLIGACSSAAHWTGVTAKGRQDDIEQKEGPRP</sequence>
<organism evidence="1">
    <name type="scientific">Eutreptiella gymnastica</name>
    <dbReference type="NCBI Taxonomy" id="73025"/>
    <lineage>
        <taxon>Eukaryota</taxon>
        <taxon>Discoba</taxon>
        <taxon>Euglenozoa</taxon>
        <taxon>Euglenida</taxon>
        <taxon>Spirocuta</taxon>
        <taxon>Euglenophyceae</taxon>
        <taxon>Eutreptiales</taxon>
        <taxon>Eutreptiaceae</taxon>
        <taxon>Eutreptiella</taxon>
    </lineage>
</organism>
<name>A0A7S1NW02_9EUGL</name>
<dbReference type="AlphaFoldDB" id="A0A7S1NW02"/>